<dbReference type="EMBL" id="SDQG01000010">
    <property type="protein sequence ID" value="TDM14838.1"/>
    <property type="molecule type" value="Genomic_DNA"/>
</dbReference>
<reference evidence="8 9" key="1">
    <citation type="submission" date="2019-01" db="EMBL/GenBank/DDBJ databases">
        <title>Draft genome sequences of Macrococcus caseolyticus, Macrococcus canis, Macrococcus bohemicus and Macrococcus goetzii.</title>
        <authorList>
            <person name="Mazhar S."/>
            <person name="Altermann E."/>
            <person name="Hill C."/>
            <person name="Mcauliffe O."/>
        </authorList>
    </citation>
    <scope>NUCLEOTIDE SEQUENCE [LARGE SCALE GENOMIC DNA]</scope>
    <source>
        <strain evidence="8 9">DPC7162</strain>
    </source>
</reference>
<feature type="domain" description="Orn/Lys/Arg decarboxylase C-terminal" evidence="7">
    <location>
        <begin position="396"/>
        <end position="439"/>
    </location>
</feature>
<sequence>MTMNLNNPILDQMKVHFECMEPISLHVPGHHYNTIGHLNKLKFKYDVTEIEGMDDYHHPESIILEGEKNLSRNDLYKSKYLVGGTTSGILSAILGVLNTHQYEDAHCIAIMRNAHKSIINAINIAKSNAYILPTNISEATNEYSGIDLSKINYDILKNITVVVLTYPNYFGETYPINEVIDFFRARNIITIIDEAHGAHFDISPTFPSSSINYGADIIVQSYHKTLPAFTMSSVMHIRKDNPYIEDIWGMCSMLQSSSPSYMLMLGLEHAHQFYLAYDDCLFSYRRQELIKTFRARGFQVIMPSDPLKLMIAHQELSGFQVAELLSQHHIYTELSNAKFTLIVLPLWHNEDSYPFNMLLERIKQLKIKDSDLKHIVVNDTNILINKNSSDGVMNYRMQSSSKNWIPLSQSEGYFSVQPIVPYPPGIPLIMQGEEIKKAVIEGLAKYISNGGKVHGIREGSILVYQ</sequence>
<dbReference type="InterPro" id="IPR008286">
    <property type="entry name" value="Prn/Lys/Arg_de-COase_C"/>
</dbReference>
<dbReference type="InterPro" id="IPR052357">
    <property type="entry name" value="Orn_Lys_Arg_decarboxylase-I"/>
</dbReference>
<dbReference type="GO" id="GO:0016831">
    <property type="term" value="F:carboxy-lyase activity"/>
    <property type="evidence" value="ECO:0007669"/>
    <property type="project" value="UniProtKB-KW"/>
</dbReference>
<organism evidence="8 9">
    <name type="scientific">Macrococcoides canis</name>
    <dbReference type="NCBI Taxonomy" id="1855823"/>
    <lineage>
        <taxon>Bacteria</taxon>
        <taxon>Bacillati</taxon>
        <taxon>Bacillota</taxon>
        <taxon>Bacilli</taxon>
        <taxon>Bacillales</taxon>
        <taxon>Staphylococcaceae</taxon>
        <taxon>Macrococcoides</taxon>
    </lineage>
</organism>
<dbReference type="PANTHER" id="PTHR43277">
    <property type="entry name" value="ARGININE DECARBOXYLASE"/>
    <property type="match status" value="1"/>
</dbReference>
<dbReference type="Proteomes" id="UP000294865">
    <property type="component" value="Unassembled WGS sequence"/>
</dbReference>
<name>A0A4R6C0Z9_9STAP</name>
<dbReference type="InterPro" id="IPR000310">
    <property type="entry name" value="Orn/Lys/Arg_deCO2ase_major_dom"/>
</dbReference>
<keyword evidence="3" id="KW-0210">Decarboxylase</keyword>
<accession>A0A4R6C0Z9</accession>
<dbReference type="Pfam" id="PF01276">
    <property type="entry name" value="OKR_DC_1"/>
    <property type="match status" value="1"/>
</dbReference>
<evidence type="ECO:0000256" key="4">
    <source>
        <dbReference type="ARBA" id="ARBA00022898"/>
    </source>
</evidence>
<evidence type="ECO:0000313" key="8">
    <source>
        <dbReference type="EMBL" id="TDM14838.1"/>
    </source>
</evidence>
<dbReference type="AlphaFoldDB" id="A0A4R6C0Z9"/>
<feature type="domain" description="Orn/Lys/Arg decarboxylases family 1 pyridoxal-P attachment site" evidence="6">
    <location>
        <begin position="22"/>
        <end position="272"/>
    </location>
</feature>
<comment type="similarity">
    <text evidence="2">Belongs to the Orn/Lys/Arg decarboxylase class-I family.</text>
</comment>
<evidence type="ECO:0000256" key="5">
    <source>
        <dbReference type="ARBA" id="ARBA00023239"/>
    </source>
</evidence>
<dbReference type="Pfam" id="PF03711">
    <property type="entry name" value="OKR_DC_1_C"/>
    <property type="match status" value="1"/>
</dbReference>
<dbReference type="InterPro" id="IPR015424">
    <property type="entry name" value="PyrdxlP-dep_Trfase"/>
</dbReference>
<dbReference type="PANTHER" id="PTHR43277:SF3">
    <property type="entry name" value="DECARBOXYLASE, PUTATIVE-RELATED"/>
    <property type="match status" value="1"/>
</dbReference>
<evidence type="ECO:0000259" key="6">
    <source>
        <dbReference type="Pfam" id="PF01276"/>
    </source>
</evidence>
<keyword evidence="8" id="KW-0032">Aminotransferase</keyword>
<proteinExistence type="inferred from homology"/>
<keyword evidence="4" id="KW-0663">Pyridoxal phosphate</keyword>
<keyword evidence="8" id="KW-0808">Transferase</keyword>
<evidence type="ECO:0000256" key="3">
    <source>
        <dbReference type="ARBA" id="ARBA00022793"/>
    </source>
</evidence>
<dbReference type="InterPro" id="IPR036633">
    <property type="entry name" value="Prn/Lys/Arg_de-COase_C_sf"/>
</dbReference>
<evidence type="ECO:0000259" key="7">
    <source>
        <dbReference type="Pfam" id="PF03711"/>
    </source>
</evidence>
<comment type="caution">
    <text evidence="8">The sequence shown here is derived from an EMBL/GenBank/DDBJ whole genome shotgun (WGS) entry which is preliminary data.</text>
</comment>
<dbReference type="InterPro" id="IPR015421">
    <property type="entry name" value="PyrdxlP-dep_Trfase_major"/>
</dbReference>
<dbReference type="SUPFAM" id="SSF53383">
    <property type="entry name" value="PLP-dependent transferases"/>
    <property type="match status" value="1"/>
</dbReference>
<evidence type="ECO:0000256" key="2">
    <source>
        <dbReference type="ARBA" id="ARBA00010671"/>
    </source>
</evidence>
<dbReference type="SUPFAM" id="SSF55904">
    <property type="entry name" value="Ornithine decarboxylase C-terminal domain"/>
    <property type="match status" value="1"/>
</dbReference>
<evidence type="ECO:0000256" key="1">
    <source>
        <dbReference type="ARBA" id="ARBA00001933"/>
    </source>
</evidence>
<dbReference type="Gene3D" id="3.40.640.10">
    <property type="entry name" value="Type I PLP-dependent aspartate aminotransferase-like (Major domain)"/>
    <property type="match status" value="1"/>
</dbReference>
<evidence type="ECO:0000313" key="9">
    <source>
        <dbReference type="Proteomes" id="UP000294865"/>
    </source>
</evidence>
<keyword evidence="5" id="KW-0456">Lyase</keyword>
<dbReference type="Gene3D" id="3.90.105.10">
    <property type="entry name" value="Molybdopterin biosynthesis moea protein, domain 2"/>
    <property type="match status" value="1"/>
</dbReference>
<dbReference type="GO" id="GO:0008483">
    <property type="term" value="F:transaminase activity"/>
    <property type="evidence" value="ECO:0007669"/>
    <property type="project" value="UniProtKB-KW"/>
</dbReference>
<comment type="cofactor">
    <cofactor evidence="1">
        <name>pyridoxal 5'-phosphate</name>
        <dbReference type="ChEBI" id="CHEBI:597326"/>
    </cofactor>
</comment>
<gene>
    <name evidence="8" type="ORF">ETI04_10870</name>
</gene>
<protein>
    <submittedName>
        <fullName evidence="8">Aminotransferase class V-fold PLP-dependent enzyme</fullName>
    </submittedName>
</protein>